<dbReference type="Proteomes" id="UP000254033">
    <property type="component" value="Unassembled WGS sequence"/>
</dbReference>
<dbReference type="EMBL" id="UGNY01000001">
    <property type="protein sequence ID" value="STX37374.1"/>
    <property type="molecule type" value="Genomic_DNA"/>
</dbReference>
<proteinExistence type="predicted"/>
<protein>
    <submittedName>
        <fullName evidence="1">Uncharacterized protein</fullName>
    </submittedName>
</protein>
<gene>
    <name evidence="1" type="ORF">NCTC11978_00536</name>
</gene>
<reference evidence="1 2" key="1">
    <citation type="submission" date="2018-06" db="EMBL/GenBank/DDBJ databases">
        <authorList>
            <consortium name="Pathogen Informatics"/>
            <person name="Doyle S."/>
        </authorList>
    </citation>
    <scope>NUCLEOTIDE SEQUENCE [LARGE SCALE GENOMIC DNA]</scope>
    <source>
        <strain evidence="1 2">NCTC11978</strain>
    </source>
</reference>
<dbReference type="AlphaFoldDB" id="A0A378IZB1"/>
<name>A0A378IZB1_9GAMM</name>
<accession>A0A378IZB1</accession>
<sequence length="48" mass="5420">MALPNQELTLRIMPAAQYIGRASEAVLEHCAITGYLSTFRIIRPINYL</sequence>
<evidence type="ECO:0000313" key="1">
    <source>
        <dbReference type="EMBL" id="STX37374.1"/>
    </source>
</evidence>
<organism evidence="1 2">
    <name type="scientific">Legionella feeleii</name>
    <dbReference type="NCBI Taxonomy" id="453"/>
    <lineage>
        <taxon>Bacteria</taxon>
        <taxon>Pseudomonadati</taxon>
        <taxon>Pseudomonadota</taxon>
        <taxon>Gammaproteobacteria</taxon>
        <taxon>Legionellales</taxon>
        <taxon>Legionellaceae</taxon>
        <taxon>Legionella</taxon>
    </lineage>
</organism>
<evidence type="ECO:0000313" key="2">
    <source>
        <dbReference type="Proteomes" id="UP000254033"/>
    </source>
</evidence>